<keyword evidence="1" id="KW-0175">Coiled coil</keyword>
<comment type="caution">
    <text evidence="2">The sequence shown here is derived from an EMBL/GenBank/DDBJ whole genome shotgun (WGS) entry which is preliminary data.</text>
</comment>
<dbReference type="AlphaFoldDB" id="A0A3M6V7Q2"/>
<gene>
    <name evidence="3" type="ORF">DD237_008169</name>
    <name evidence="2" type="ORF">DD238_008087</name>
</gene>
<evidence type="ECO:0000313" key="2">
    <source>
        <dbReference type="EMBL" id="RMX62584.1"/>
    </source>
</evidence>
<evidence type="ECO:0000313" key="3">
    <source>
        <dbReference type="EMBL" id="RQM11761.1"/>
    </source>
</evidence>
<dbReference type="Proteomes" id="UP000286097">
    <property type="component" value="Unassembled WGS sequence"/>
</dbReference>
<evidence type="ECO:0000256" key="1">
    <source>
        <dbReference type="SAM" id="Coils"/>
    </source>
</evidence>
<evidence type="ECO:0000313" key="4">
    <source>
        <dbReference type="Proteomes" id="UP000282087"/>
    </source>
</evidence>
<keyword evidence="4" id="KW-1185">Reference proteome</keyword>
<dbReference type="VEuPathDB" id="FungiDB:DD237_008169"/>
<protein>
    <submittedName>
        <fullName evidence="2">Uncharacterized protein</fullName>
    </submittedName>
</protein>
<name>A0A3M6V7Q2_9STRA</name>
<organism evidence="2 4">
    <name type="scientific">Peronospora effusa</name>
    <dbReference type="NCBI Taxonomy" id="542832"/>
    <lineage>
        <taxon>Eukaryota</taxon>
        <taxon>Sar</taxon>
        <taxon>Stramenopiles</taxon>
        <taxon>Oomycota</taxon>
        <taxon>Peronosporomycetes</taxon>
        <taxon>Peronosporales</taxon>
        <taxon>Peronosporaceae</taxon>
        <taxon>Peronospora</taxon>
    </lineage>
</organism>
<accession>A0A3M6V7Q2</accession>
<dbReference type="Proteomes" id="UP000282087">
    <property type="component" value="Unassembled WGS sequence"/>
</dbReference>
<dbReference type="EMBL" id="QLLG01000565">
    <property type="protein sequence ID" value="RMX62584.1"/>
    <property type="molecule type" value="Genomic_DNA"/>
</dbReference>
<proteinExistence type="predicted"/>
<feature type="coiled-coil region" evidence="1">
    <location>
        <begin position="18"/>
        <end position="45"/>
    </location>
</feature>
<reference evidence="4 5" key="1">
    <citation type="submission" date="2018-06" db="EMBL/GenBank/DDBJ databases">
        <title>Comparative genomics of downy mildews reveals potential adaptations to biotrophy.</title>
        <authorList>
            <person name="Fletcher K."/>
            <person name="Klosterman S.J."/>
            <person name="Derevnina L."/>
            <person name="Martin F."/>
            <person name="Koike S."/>
            <person name="Reyes Chin-Wo S."/>
            <person name="Mou B."/>
            <person name="Michelmore R."/>
        </authorList>
    </citation>
    <scope>NUCLEOTIDE SEQUENCE [LARGE SCALE GENOMIC DNA]</scope>
    <source>
        <strain evidence="3 5">R13</strain>
        <strain evidence="2 4">R14</strain>
    </source>
</reference>
<evidence type="ECO:0000313" key="5">
    <source>
        <dbReference type="Proteomes" id="UP000286097"/>
    </source>
</evidence>
<sequence length="62" mass="7772">MLHVCFELEYSFHVKQRVRKYKEDIKELRIEVEDLERDMEECMLNETMILKLIGWHEQCYFC</sequence>
<dbReference type="EMBL" id="QKXF01000390">
    <property type="protein sequence ID" value="RQM11761.1"/>
    <property type="molecule type" value="Genomic_DNA"/>
</dbReference>